<comment type="caution">
    <text evidence="1">The sequence shown here is derived from an EMBL/GenBank/DDBJ whole genome shotgun (WGS) entry which is preliminary data.</text>
</comment>
<organism evidence="1">
    <name type="scientific">marine sediment metagenome</name>
    <dbReference type="NCBI Taxonomy" id="412755"/>
    <lineage>
        <taxon>unclassified sequences</taxon>
        <taxon>metagenomes</taxon>
        <taxon>ecological metagenomes</taxon>
    </lineage>
</organism>
<protein>
    <submittedName>
        <fullName evidence="1">Uncharacterized protein</fullName>
    </submittedName>
</protein>
<proteinExistence type="predicted"/>
<sequence length="280" mass="30547">YQAFWSATNATVKRETSTPTPFTGASYVWMDIDSTVNFADMKCDLTDAQANSAIHTPSDLFSSGNGFKIDKTKDQRFRCAVAVDSSLQGEINGGDCLNIDITFENDVGGSGTDTYFNLFTDDAATYPSAFKVPITDQWYILDLGMSDIAPLDATYIDGITITVYYDQGDSAAADDLYIDGMYFYDASGRVEGTYDGSASDIDIHKIINDQSIDADWLAADVSEAYFYSQRQQYAGSVDLAIPLETLYAGGKVAVKSPTHGVNLAGVPIKRVVWSPYNQHI</sequence>
<dbReference type="EMBL" id="BARS01011148">
    <property type="protein sequence ID" value="GAF99363.1"/>
    <property type="molecule type" value="Genomic_DNA"/>
</dbReference>
<name>X0U0L3_9ZZZZ</name>
<feature type="non-terminal residue" evidence="1">
    <location>
        <position position="1"/>
    </location>
</feature>
<reference evidence="1" key="1">
    <citation type="journal article" date="2014" name="Front. Microbiol.">
        <title>High frequency of phylogenetically diverse reductive dehalogenase-homologous genes in deep subseafloor sedimentary metagenomes.</title>
        <authorList>
            <person name="Kawai M."/>
            <person name="Futagami T."/>
            <person name="Toyoda A."/>
            <person name="Takaki Y."/>
            <person name="Nishi S."/>
            <person name="Hori S."/>
            <person name="Arai W."/>
            <person name="Tsubouchi T."/>
            <person name="Morono Y."/>
            <person name="Uchiyama I."/>
            <person name="Ito T."/>
            <person name="Fujiyama A."/>
            <person name="Inagaki F."/>
            <person name="Takami H."/>
        </authorList>
    </citation>
    <scope>NUCLEOTIDE SEQUENCE</scope>
    <source>
        <strain evidence="1">Expedition CK06-06</strain>
    </source>
</reference>
<feature type="non-terminal residue" evidence="1">
    <location>
        <position position="280"/>
    </location>
</feature>
<evidence type="ECO:0000313" key="1">
    <source>
        <dbReference type="EMBL" id="GAF99363.1"/>
    </source>
</evidence>
<accession>X0U0L3</accession>
<dbReference type="AlphaFoldDB" id="X0U0L3"/>
<gene>
    <name evidence="1" type="ORF">S01H1_20387</name>
</gene>